<reference evidence="3 4" key="1">
    <citation type="journal article" date="2023" name="Nucleic Acids Res.">
        <title>The hologenome of Daphnia magna reveals possible DNA methylation and microbiome-mediated evolution of the host genome.</title>
        <authorList>
            <person name="Chaturvedi A."/>
            <person name="Li X."/>
            <person name="Dhandapani V."/>
            <person name="Marshall H."/>
            <person name="Kissane S."/>
            <person name="Cuenca-Cambronero M."/>
            <person name="Asole G."/>
            <person name="Calvet F."/>
            <person name="Ruiz-Romero M."/>
            <person name="Marangio P."/>
            <person name="Guigo R."/>
            <person name="Rago D."/>
            <person name="Mirbahai L."/>
            <person name="Eastwood N."/>
            <person name="Colbourne J.K."/>
            <person name="Zhou J."/>
            <person name="Mallon E."/>
            <person name="Orsini L."/>
        </authorList>
    </citation>
    <scope>NUCLEOTIDE SEQUENCE [LARGE SCALE GENOMIC DNA]</scope>
    <source>
        <strain evidence="3">LRV0_1</strain>
    </source>
</reference>
<protein>
    <recommendedName>
        <fullName evidence="2">Protein kinase domain-containing protein</fullName>
    </recommendedName>
</protein>
<dbReference type="PROSITE" id="PS00107">
    <property type="entry name" value="PROTEIN_KINASE_ATP"/>
    <property type="match status" value="1"/>
</dbReference>
<gene>
    <name evidence="3" type="ORF">OUZ56_006692</name>
</gene>
<keyword evidence="4" id="KW-1185">Reference proteome</keyword>
<dbReference type="PANTHER" id="PTHR13954">
    <property type="entry name" value="IRE1-RELATED"/>
    <property type="match status" value="1"/>
</dbReference>
<dbReference type="Gene3D" id="3.30.200.20">
    <property type="entry name" value="Phosphorylase Kinase, domain 1"/>
    <property type="match status" value="1"/>
</dbReference>
<dbReference type="InterPro" id="IPR017441">
    <property type="entry name" value="Protein_kinase_ATP_BS"/>
</dbReference>
<sequence length="284" mass="32664">MEFYESPESTMRFSRENILGRGAFACVFGGTLNEVPVAVKRIQLHDLEDEIKSREENILKSMNHENVLKIVHIEENEDFKFLVLELCEATLHDYIRRRYVGDMPPDPNALHQMASGLSYIHSLGFVHRNIKPENVLISQTGVLKIADFGFCKPFRKTNSFSMSIPRGNRMYCAPEYLQLESKTKEEKEQINNDNAIDIFSLGCLSFCYIKMGDHPFAKPGSPVNYTITSNIVYGKKYLHLAMSRDHYAFEIIDGMTQAVPEDRWKLERVIEMLTPRLVKDKTSA</sequence>
<dbReference type="InterPro" id="IPR011009">
    <property type="entry name" value="Kinase-like_dom_sf"/>
</dbReference>
<dbReference type="Pfam" id="PF00069">
    <property type="entry name" value="Pkinase"/>
    <property type="match status" value="1"/>
</dbReference>
<comment type="caution">
    <text evidence="3">The sequence shown here is derived from an EMBL/GenBank/DDBJ whole genome shotgun (WGS) entry which is preliminary data.</text>
</comment>
<keyword evidence="1" id="KW-0067">ATP-binding</keyword>
<dbReference type="SUPFAM" id="SSF56112">
    <property type="entry name" value="Protein kinase-like (PK-like)"/>
    <property type="match status" value="1"/>
</dbReference>
<evidence type="ECO:0000256" key="1">
    <source>
        <dbReference type="PROSITE-ProRule" id="PRU10141"/>
    </source>
</evidence>
<keyword evidence="1" id="KW-0547">Nucleotide-binding</keyword>
<proteinExistence type="predicted"/>
<dbReference type="InterPro" id="IPR045133">
    <property type="entry name" value="IRE1/2-like"/>
</dbReference>
<organism evidence="3 4">
    <name type="scientific">Daphnia magna</name>
    <dbReference type="NCBI Taxonomy" id="35525"/>
    <lineage>
        <taxon>Eukaryota</taxon>
        <taxon>Metazoa</taxon>
        <taxon>Ecdysozoa</taxon>
        <taxon>Arthropoda</taxon>
        <taxon>Crustacea</taxon>
        <taxon>Branchiopoda</taxon>
        <taxon>Diplostraca</taxon>
        <taxon>Cladocera</taxon>
        <taxon>Anomopoda</taxon>
        <taxon>Daphniidae</taxon>
        <taxon>Daphnia</taxon>
    </lineage>
</organism>
<evidence type="ECO:0000313" key="4">
    <source>
        <dbReference type="Proteomes" id="UP001234178"/>
    </source>
</evidence>
<evidence type="ECO:0000259" key="2">
    <source>
        <dbReference type="PROSITE" id="PS50011"/>
    </source>
</evidence>
<dbReference type="EMBL" id="JAOYFB010000001">
    <property type="protein sequence ID" value="KAK4004966.1"/>
    <property type="molecule type" value="Genomic_DNA"/>
</dbReference>
<dbReference type="Proteomes" id="UP001234178">
    <property type="component" value="Unassembled WGS sequence"/>
</dbReference>
<dbReference type="InterPro" id="IPR000719">
    <property type="entry name" value="Prot_kinase_dom"/>
</dbReference>
<dbReference type="PANTHER" id="PTHR13954:SF6">
    <property type="entry name" value="NON-SPECIFIC SERINE_THREONINE PROTEIN KINASE"/>
    <property type="match status" value="1"/>
</dbReference>
<dbReference type="PROSITE" id="PS50011">
    <property type="entry name" value="PROTEIN_KINASE_DOM"/>
    <property type="match status" value="1"/>
</dbReference>
<feature type="domain" description="Protein kinase" evidence="2">
    <location>
        <begin position="13"/>
        <end position="277"/>
    </location>
</feature>
<name>A0ABQ9YWG5_9CRUS</name>
<evidence type="ECO:0000313" key="3">
    <source>
        <dbReference type="EMBL" id="KAK4004966.1"/>
    </source>
</evidence>
<dbReference type="Gene3D" id="1.10.510.10">
    <property type="entry name" value="Transferase(Phosphotransferase) domain 1"/>
    <property type="match status" value="1"/>
</dbReference>
<accession>A0ABQ9YWG5</accession>
<feature type="binding site" evidence="1">
    <location>
        <position position="40"/>
    </location>
    <ligand>
        <name>ATP</name>
        <dbReference type="ChEBI" id="CHEBI:30616"/>
    </ligand>
</feature>